<comment type="caution">
    <text evidence="2">The sequence shown here is derived from an EMBL/GenBank/DDBJ whole genome shotgun (WGS) entry which is preliminary data.</text>
</comment>
<dbReference type="EMBL" id="PKMF04000785">
    <property type="protein sequence ID" value="KAK7819429.1"/>
    <property type="molecule type" value="Genomic_DNA"/>
</dbReference>
<keyword evidence="3" id="KW-1185">Reference proteome</keyword>
<keyword evidence="1" id="KW-0732">Signal</keyword>
<feature type="signal peptide" evidence="1">
    <location>
        <begin position="1"/>
        <end position="20"/>
    </location>
</feature>
<evidence type="ECO:0000256" key="1">
    <source>
        <dbReference type="SAM" id="SignalP"/>
    </source>
</evidence>
<name>A0AAW0IYA1_QUESU</name>
<proteinExistence type="predicted"/>
<dbReference type="Proteomes" id="UP000237347">
    <property type="component" value="Unassembled WGS sequence"/>
</dbReference>
<feature type="chain" id="PRO_5043665081" evidence="1">
    <location>
        <begin position="21"/>
        <end position="78"/>
    </location>
</feature>
<protein>
    <submittedName>
        <fullName evidence="2">Uncharacterized protein</fullName>
    </submittedName>
</protein>
<gene>
    <name evidence="2" type="ORF">CFP56_040392</name>
</gene>
<dbReference type="AlphaFoldDB" id="A0AAW0IYA1"/>
<evidence type="ECO:0000313" key="3">
    <source>
        <dbReference type="Proteomes" id="UP000237347"/>
    </source>
</evidence>
<accession>A0AAW0IYA1</accession>
<reference evidence="2 3" key="1">
    <citation type="journal article" date="2018" name="Sci. Data">
        <title>The draft genome sequence of cork oak.</title>
        <authorList>
            <person name="Ramos A.M."/>
            <person name="Usie A."/>
            <person name="Barbosa P."/>
            <person name="Barros P.M."/>
            <person name="Capote T."/>
            <person name="Chaves I."/>
            <person name="Simoes F."/>
            <person name="Abreu I."/>
            <person name="Carrasquinho I."/>
            <person name="Faro C."/>
            <person name="Guimaraes J.B."/>
            <person name="Mendonca D."/>
            <person name="Nobrega F."/>
            <person name="Rodrigues L."/>
            <person name="Saibo N.J.M."/>
            <person name="Varela M.C."/>
            <person name="Egas C."/>
            <person name="Matos J."/>
            <person name="Miguel C.M."/>
            <person name="Oliveira M.M."/>
            <person name="Ricardo C.P."/>
            <person name="Goncalves S."/>
        </authorList>
    </citation>
    <scope>NUCLEOTIDE SEQUENCE [LARGE SCALE GENOMIC DNA]</scope>
    <source>
        <strain evidence="3">cv. HL8</strain>
    </source>
</reference>
<organism evidence="2 3">
    <name type="scientific">Quercus suber</name>
    <name type="common">Cork oak</name>
    <dbReference type="NCBI Taxonomy" id="58331"/>
    <lineage>
        <taxon>Eukaryota</taxon>
        <taxon>Viridiplantae</taxon>
        <taxon>Streptophyta</taxon>
        <taxon>Embryophyta</taxon>
        <taxon>Tracheophyta</taxon>
        <taxon>Spermatophyta</taxon>
        <taxon>Magnoliopsida</taxon>
        <taxon>eudicotyledons</taxon>
        <taxon>Gunneridae</taxon>
        <taxon>Pentapetalae</taxon>
        <taxon>rosids</taxon>
        <taxon>fabids</taxon>
        <taxon>Fagales</taxon>
        <taxon>Fagaceae</taxon>
        <taxon>Quercus</taxon>
    </lineage>
</organism>
<sequence>MGSGCLAMVAMWALAEVVELANVGTEGNGGNVDLGKLGIVGNVNAGGGAAVVSKSWRAARLTLVVASENATTKDTAKQ</sequence>
<evidence type="ECO:0000313" key="2">
    <source>
        <dbReference type="EMBL" id="KAK7819429.1"/>
    </source>
</evidence>